<organism evidence="2 3">
    <name type="scientific">Aphanomyces invadans</name>
    <dbReference type="NCBI Taxonomy" id="157072"/>
    <lineage>
        <taxon>Eukaryota</taxon>
        <taxon>Sar</taxon>
        <taxon>Stramenopiles</taxon>
        <taxon>Oomycota</taxon>
        <taxon>Saprolegniomycetes</taxon>
        <taxon>Saprolegniales</taxon>
        <taxon>Verrucalvaceae</taxon>
        <taxon>Aphanomyces</taxon>
    </lineage>
</organism>
<name>A0A3R6V687_9STRA</name>
<feature type="transmembrane region" description="Helical" evidence="1">
    <location>
        <begin position="440"/>
        <end position="459"/>
    </location>
</feature>
<accession>A0A3R6V687</accession>
<comment type="caution">
    <text evidence="2">The sequence shown here is derived from an EMBL/GenBank/DDBJ whole genome shotgun (WGS) entry which is preliminary data.</text>
</comment>
<protein>
    <submittedName>
        <fullName evidence="2">Uncharacterized protein</fullName>
    </submittedName>
</protein>
<dbReference type="AlphaFoldDB" id="A0A3R6V687"/>
<proteinExistence type="predicted"/>
<dbReference type="Proteomes" id="UP000285060">
    <property type="component" value="Unassembled WGS sequence"/>
</dbReference>
<keyword evidence="3" id="KW-1185">Reference proteome</keyword>
<keyword evidence="1" id="KW-0812">Transmembrane</keyword>
<evidence type="ECO:0000256" key="1">
    <source>
        <dbReference type="SAM" id="Phobius"/>
    </source>
</evidence>
<sequence>MIDAVVVVKDRRKGMYQVLSTLLSPSVQQKTSLVFNLVTPVIGRIIGGIVLFLVFVDAIANNWAIVDFCGNALHFRTPVANVKTAAELSTEYIFGQGRGFGNLSNVGQWMIGMSIEELATVSADVYFLTAGAYAIMDSTNFCGGFNGNYSVPDLAMPVKLAVVDDGVTYIRGNSLTHAFTNDLTENLPTKDAKMADLVALGFHPARMQTDMKMTTSVDIKNKSSSQNFAIPWYRVYSKSFCTGCTPLTALSHGICNITVKYVDATKTAVVSKSFSAPNSTHYLGLMFRRSIYSTIGAVLKYIAIFIAVAGYLAGRKTIQWHERVPENVETVAGKLVDMVFPKYYPHLSHAIRFDLFCYNSDVFVLLFVVSNVLDMNQAIQYIREVNQYNVVSPDFSMSLQLLALSTRLLWLNVGMVKVAKMAVHLLSLATYCGQSRVMKYLNFSSVSTLYISAILLFYVPDYIEYNNDSRWDIRHSFENINGCYINYFSSFYFRTAPAIGIGLALNVAGVLVVDHIVLFRFWHYLAKNSLGRQVMFNTSCVTCEFVSDFTVEADDSSVIQCKVRRLSTLQWYLMNQTLCFGLLEKELSKKKHARAPGATHPSTVSVAKQDDTVGGTGKDIFHVISQSDSGHIHLLDDQLVEVKSLALNIKILRDTDVFIR</sequence>
<dbReference type="EMBL" id="QUSY01001201">
    <property type="protein sequence ID" value="RHY25753.1"/>
    <property type="molecule type" value="Genomic_DNA"/>
</dbReference>
<feature type="transmembrane region" description="Helical" evidence="1">
    <location>
        <begin position="498"/>
        <end position="522"/>
    </location>
</feature>
<keyword evidence="1" id="KW-0472">Membrane</keyword>
<evidence type="ECO:0000313" key="3">
    <source>
        <dbReference type="Proteomes" id="UP000285060"/>
    </source>
</evidence>
<dbReference type="VEuPathDB" id="FungiDB:H310_10030"/>
<keyword evidence="1" id="KW-1133">Transmembrane helix</keyword>
<feature type="transmembrane region" description="Helical" evidence="1">
    <location>
        <begin position="33"/>
        <end position="56"/>
    </location>
</feature>
<gene>
    <name evidence="2" type="ORF">DYB32_008123</name>
</gene>
<reference evidence="2 3" key="1">
    <citation type="submission" date="2018-08" db="EMBL/GenBank/DDBJ databases">
        <title>Aphanomyces genome sequencing and annotation.</title>
        <authorList>
            <person name="Minardi D."/>
            <person name="Oidtmann B."/>
            <person name="Van Der Giezen M."/>
            <person name="Studholme D.J."/>
        </authorList>
    </citation>
    <scope>NUCLEOTIDE SEQUENCE [LARGE SCALE GENOMIC DNA]</scope>
    <source>
        <strain evidence="2 3">NJM0002</strain>
    </source>
</reference>
<evidence type="ECO:0000313" key="2">
    <source>
        <dbReference type="EMBL" id="RHY25753.1"/>
    </source>
</evidence>
<feature type="transmembrane region" description="Helical" evidence="1">
    <location>
        <begin position="291"/>
        <end position="313"/>
    </location>
</feature>